<dbReference type="Proteomes" id="UP000824469">
    <property type="component" value="Unassembled WGS sequence"/>
</dbReference>
<organism evidence="2 3">
    <name type="scientific">Taxus chinensis</name>
    <name type="common">Chinese yew</name>
    <name type="synonym">Taxus wallichiana var. chinensis</name>
    <dbReference type="NCBI Taxonomy" id="29808"/>
    <lineage>
        <taxon>Eukaryota</taxon>
        <taxon>Viridiplantae</taxon>
        <taxon>Streptophyta</taxon>
        <taxon>Embryophyta</taxon>
        <taxon>Tracheophyta</taxon>
        <taxon>Spermatophyta</taxon>
        <taxon>Pinopsida</taxon>
        <taxon>Pinidae</taxon>
        <taxon>Conifers II</taxon>
        <taxon>Cupressales</taxon>
        <taxon>Taxaceae</taxon>
        <taxon>Taxus</taxon>
    </lineage>
</organism>
<evidence type="ECO:0000313" key="2">
    <source>
        <dbReference type="EMBL" id="KAH9292654.1"/>
    </source>
</evidence>
<comment type="caution">
    <text evidence="2">The sequence shown here is derived from an EMBL/GenBank/DDBJ whole genome shotgun (WGS) entry which is preliminary data.</text>
</comment>
<name>A0AA38C8W5_TAXCH</name>
<proteinExistence type="predicted"/>
<keyword evidence="3" id="KW-1185">Reference proteome</keyword>
<evidence type="ECO:0000256" key="1">
    <source>
        <dbReference type="SAM" id="MobiDB-lite"/>
    </source>
</evidence>
<protein>
    <submittedName>
        <fullName evidence="2">Uncharacterized protein</fullName>
    </submittedName>
</protein>
<dbReference type="AlphaFoldDB" id="A0AA38C8W5"/>
<dbReference type="EMBL" id="JAHRHJ020002675">
    <property type="protein sequence ID" value="KAH9292654.1"/>
    <property type="molecule type" value="Genomic_DNA"/>
</dbReference>
<feature type="non-terminal residue" evidence="2">
    <location>
        <position position="51"/>
    </location>
</feature>
<feature type="non-terminal residue" evidence="2">
    <location>
        <position position="1"/>
    </location>
</feature>
<reference evidence="2 3" key="1">
    <citation type="journal article" date="2021" name="Nat. Plants">
        <title>The Taxus genome provides insights into paclitaxel biosynthesis.</title>
        <authorList>
            <person name="Xiong X."/>
            <person name="Gou J."/>
            <person name="Liao Q."/>
            <person name="Li Y."/>
            <person name="Zhou Q."/>
            <person name="Bi G."/>
            <person name="Li C."/>
            <person name="Du R."/>
            <person name="Wang X."/>
            <person name="Sun T."/>
            <person name="Guo L."/>
            <person name="Liang H."/>
            <person name="Lu P."/>
            <person name="Wu Y."/>
            <person name="Zhang Z."/>
            <person name="Ro D.K."/>
            <person name="Shang Y."/>
            <person name="Huang S."/>
            <person name="Yan J."/>
        </authorList>
    </citation>
    <scope>NUCLEOTIDE SEQUENCE [LARGE SCALE GENOMIC DNA]</scope>
    <source>
        <strain evidence="2">Ta-2019</strain>
    </source>
</reference>
<gene>
    <name evidence="2" type="ORF">KI387_042157</name>
</gene>
<feature type="region of interest" description="Disordered" evidence="1">
    <location>
        <begin position="30"/>
        <end position="51"/>
    </location>
</feature>
<evidence type="ECO:0000313" key="3">
    <source>
        <dbReference type="Proteomes" id="UP000824469"/>
    </source>
</evidence>
<accession>A0AA38C8W5</accession>
<sequence length="51" mass="6022">LEDRVSLGPALLQDMEQQVVLIRQRLQEAQDRKKKYADQHRTDHSYEVGTK</sequence>